<keyword evidence="2" id="KW-1185">Reference proteome</keyword>
<dbReference type="EMBL" id="QTSX02004799">
    <property type="protein sequence ID" value="KAJ9063629.1"/>
    <property type="molecule type" value="Genomic_DNA"/>
</dbReference>
<protein>
    <submittedName>
        <fullName evidence="1">Uncharacterized protein</fullName>
    </submittedName>
</protein>
<gene>
    <name evidence="1" type="ORF">DSO57_1038853</name>
</gene>
<accession>A0ACC2SMX8</accession>
<sequence length="160" mass="17711">MNILSSLLVAGLSLQASLVNLINRERMEAGVAPVVDQPIIGDFIKRFLASKEIAKFFAQSADVSDDVCQFFPRNHECTGYSAADALGDPKVIIVSASYSKAISKETKSFKDLDVSWYKYVGNITDPFYKTAGEHVERDKHYVVLTPYTLSTKPAFPPNKD</sequence>
<name>A0ACC2SMX8_9FUNG</name>
<evidence type="ECO:0000313" key="1">
    <source>
        <dbReference type="EMBL" id="KAJ9063629.1"/>
    </source>
</evidence>
<reference evidence="1" key="1">
    <citation type="submission" date="2022-04" db="EMBL/GenBank/DDBJ databases">
        <title>Genome of the entomopathogenic fungus Entomophthora muscae.</title>
        <authorList>
            <person name="Elya C."/>
            <person name="Lovett B.R."/>
            <person name="Lee E."/>
            <person name="Macias A.M."/>
            <person name="Hajek A.E."/>
            <person name="De Bivort B.L."/>
            <person name="Kasson M.T."/>
            <person name="De Fine Licht H.H."/>
            <person name="Stajich J.E."/>
        </authorList>
    </citation>
    <scope>NUCLEOTIDE SEQUENCE</scope>
    <source>
        <strain evidence="1">Berkeley</strain>
    </source>
</reference>
<organism evidence="1 2">
    <name type="scientific">Entomophthora muscae</name>
    <dbReference type="NCBI Taxonomy" id="34485"/>
    <lineage>
        <taxon>Eukaryota</taxon>
        <taxon>Fungi</taxon>
        <taxon>Fungi incertae sedis</taxon>
        <taxon>Zoopagomycota</taxon>
        <taxon>Entomophthoromycotina</taxon>
        <taxon>Entomophthoromycetes</taxon>
        <taxon>Entomophthorales</taxon>
        <taxon>Entomophthoraceae</taxon>
        <taxon>Entomophthora</taxon>
    </lineage>
</organism>
<comment type="caution">
    <text evidence="1">The sequence shown here is derived from an EMBL/GenBank/DDBJ whole genome shotgun (WGS) entry which is preliminary data.</text>
</comment>
<proteinExistence type="predicted"/>
<dbReference type="Proteomes" id="UP001165960">
    <property type="component" value="Unassembled WGS sequence"/>
</dbReference>
<evidence type="ECO:0000313" key="2">
    <source>
        <dbReference type="Proteomes" id="UP001165960"/>
    </source>
</evidence>